<keyword evidence="2" id="KW-1185">Reference proteome</keyword>
<comment type="caution">
    <text evidence="1">The sequence shown here is derived from an EMBL/GenBank/DDBJ whole genome shotgun (WGS) entry which is preliminary data.</text>
</comment>
<dbReference type="EMBL" id="JACGCM010001659">
    <property type="protein sequence ID" value="KAF6151906.1"/>
    <property type="molecule type" value="Genomic_DNA"/>
</dbReference>
<proteinExistence type="predicted"/>
<name>A0A7J7MAH9_9MAGN</name>
<dbReference type="OrthoDB" id="2014278at2759"/>
<sequence length="201" mass="22090">MRLVLDKMTLKFMVSKSRNEVLYAEAGADFVDFIFSILTLPLGSIIKILGGNTNMGCIDNLYKSTGIELAKGYEVVNPKSPSLETASGGGFVNDQITYIVTDQLSVKPLLPLDAISILTEFDVPIEDIEEQVVLFGEDESSCKIFTLHDALKTLLPEFFEDEPSIDEEISLIELEDASNTLDTDSCNHDSDIAVLEKSEVS</sequence>
<evidence type="ECO:0000313" key="1">
    <source>
        <dbReference type="EMBL" id="KAF6151906.1"/>
    </source>
</evidence>
<dbReference type="AlphaFoldDB" id="A0A7J7MAH9"/>
<organism evidence="1 2">
    <name type="scientific">Kingdonia uniflora</name>
    <dbReference type="NCBI Taxonomy" id="39325"/>
    <lineage>
        <taxon>Eukaryota</taxon>
        <taxon>Viridiplantae</taxon>
        <taxon>Streptophyta</taxon>
        <taxon>Embryophyta</taxon>
        <taxon>Tracheophyta</taxon>
        <taxon>Spermatophyta</taxon>
        <taxon>Magnoliopsida</taxon>
        <taxon>Ranunculales</taxon>
        <taxon>Circaeasteraceae</taxon>
        <taxon>Kingdonia</taxon>
    </lineage>
</organism>
<dbReference type="Proteomes" id="UP000541444">
    <property type="component" value="Unassembled WGS sequence"/>
</dbReference>
<evidence type="ECO:0000313" key="2">
    <source>
        <dbReference type="Proteomes" id="UP000541444"/>
    </source>
</evidence>
<reference evidence="1 2" key="1">
    <citation type="journal article" date="2020" name="IScience">
        <title>Genome Sequencing of the Endangered Kingdonia uniflora (Circaeasteraceae, Ranunculales) Reveals Potential Mechanisms of Evolutionary Specialization.</title>
        <authorList>
            <person name="Sun Y."/>
            <person name="Deng T."/>
            <person name="Zhang A."/>
            <person name="Moore M.J."/>
            <person name="Landis J.B."/>
            <person name="Lin N."/>
            <person name="Zhang H."/>
            <person name="Zhang X."/>
            <person name="Huang J."/>
            <person name="Zhang X."/>
            <person name="Sun H."/>
            <person name="Wang H."/>
        </authorList>
    </citation>
    <scope>NUCLEOTIDE SEQUENCE [LARGE SCALE GENOMIC DNA]</scope>
    <source>
        <strain evidence="1">TB1705</strain>
        <tissue evidence="1">Leaf</tissue>
    </source>
</reference>
<dbReference type="InterPro" id="IPR007750">
    <property type="entry name" value="DUF674"/>
</dbReference>
<protein>
    <submittedName>
        <fullName evidence="1">Uncharacterized protein</fullName>
    </submittedName>
</protein>
<gene>
    <name evidence="1" type="ORF">GIB67_010480</name>
</gene>
<dbReference type="PANTHER" id="PTHR33103:SF19">
    <property type="entry name" value="OS09G0544700 PROTEIN"/>
    <property type="match status" value="1"/>
</dbReference>
<dbReference type="Pfam" id="PF05056">
    <property type="entry name" value="DUF674"/>
    <property type="match status" value="2"/>
</dbReference>
<accession>A0A7J7MAH9</accession>
<dbReference type="PANTHER" id="PTHR33103">
    <property type="entry name" value="OS01G0153900 PROTEIN"/>
    <property type="match status" value="1"/>
</dbReference>